<organism evidence="1 2">
    <name type="scientific">Streptomyces mimosae</name>
    <dbReference type="NCBI Taxonomy" id="2586635"/>
    <lineage>
        <taxon>Bacteria</taxon>
        <taxon>Bacillati</taxon>
        <taxon>Actinomycetota</taxon>
        <taxon>Actinomycetes</taxon>
        <taxon>Kitasatosporales</taxon>
        <taxon>Streptomycetaceae</taxon>
        <taxon>Streptomyces</taxon>
    </lineage>
</organism>
<dbReference type="AlphaFoldDB" id="A0A5N6A2A8"/>
<dbReference type="EMBL" id="VDLY02000013">
    <property type="protein sequence ID" value="KAB8162907.1"/>
    <property type="molecule type" value="Genomic_DNA"/>
</dbReference>
<accession>A0A5N6A2A8</accession>
<keyword evidence="2" id="KW-1185">Reference proteome</keyword>
<evidence type="ECO:0000313" key="1">
    <source>
        <dbReference type="EMBL" id="KAB8162907.1"/>
    </source>
</evidence>
<dbReference type="RefSeq" id="WP_139670470.1">
    <property type="nucleotide sequence ID" value="NZ_VDLY02000013.1"/>
</dbReference>
<name>A0A5N6A2A8_9ACTN</name>
<dbReference type="Proteomes" id="UP000314251">
    <property type="component" value="Unassembled WGS sequence"/>
</dbReference>
<gene>
    <name evidence="1" type="ORF">FH607_019915</name>
</gene>
<comment type="caution">
    <text evidence="1">The sequence shown here is derived from an EMBL/GenBank/DDBJ whole genome shotgun (WGS) entry which is preliminary data.</text>
</comment>
<sequence>MTAADTTAAVPGTVTACIKCRVEFSVRPEATPHRCQPIPIPPALADIDLDRLPRRVWIGLDCVRCGEYMPPRTAVPVGQVDDRHGFRYDLFAHLGCADEATPPP</sequence>
<proteinExistence type="predicted"/>
<evidence type="ECO:0000313" key="2">
    <source>
        <dbReference type="Proteomes" id="UP000314251"/>
    </source>
</evidence>
<reference evidence="1" key="1">
    <citation type="submission" date="2019-10" db="EMBL/GenBank/DDBJ databases">
        <title>Nonomuraea sp. nov., isolated from Phyllanthus amarus.</title>
        <authorList>
            <person name="Klykleung N."/>
            <person name="Tanasupawat S."/>
        </authorList>
    </citation>
    <scope>NUCLEOTIDE SEQUENCE [LARGE SCALE GENOMIC DNA]</scope>
    <source>
        <strain evidence="1">3MP-10</strain>
    </source>
</reference>
<protein>
    <submittedName>
        <fullName evidence="1">Uncharacterized protein</fullName>
    </submittedName>
</protein>